<evidence type="ECO:0008006" key="9">
    <source>
        <dbReference type="Google" id="ProtNLM"/>
    </source>
</evidence>
<name>A0AAW1AA20_9HYME</name>
<keyword evidence="5 6" id="KW-0472">Membrane</keyword>
<dbReference type="PANTHER" id="PTHR31394:SF1">
    <property type="entry name" value="TRANSMEMBRANE PROTEIN 199"/>
    <property type="match status" value="1"/>
</dbReference>
<dbReference type="GO" id="GO:0070072">
    <property type="term" value="P:vacuolar proton-transporting V-type ATPase complex assembly"/>
    <property type="evidence" value="ECO:0007669"/>
    <property type="project" value="InterPro"/>
</dbReference>
<dbReference type="AlphaFoldDB" id="A0AAW1AA20"/>
<evidence type="ECO:0000313" key="8">
    <source>
        <dbReference type="Proteomes" id="UP001432146"/>
    </source>
</evidence>
<evidence type="ECO:0000256" key="4">
    <source>
        <dbReference type="ARBA" id="ARBA00022989"/>
    </source>
</evidence>
<feature type="transmembrane region" description="Helical" evidence="6">
    <location>
        <begin position="177"/>
        <end position="200"/>
    </location>
</feature>
<evidence type="ECO:0000256" key="2">
    <source>
        <dbReference type="ARBA" id="ARBA00022692"/>
    </source>
</evidence>
<dbReference type="Proteomes" id="UP001432146">
    <property type="component" value="Unassembled WGS sequence"/>
</dbReference>
<reference evidence="7 8" key="1">
    <citation type="submission" date="2024-05" db="EMBL/GenBank/DDBJ databases">
        <title>The nuclear and mitochondrial genome assemblies of Tetragonisca angustula (Apidae: Meliponini), a tiny yet remarkable pollinator in the Neotropics.</title>
        <authorList>
            <person name="Ferrari R."/>
            <person name="Ricardo P.C."/>
            <person name="Dias F.C."/>
            <person name="Araujo N.S."/>
            <person name="Soares D.O."/>
            <person name="Zhou Q.-S."/>
            <person name="Zhu C.-D."/>
            <person name="Coutinho L."/>
            <person name="Airas M.C."/>
            <person name="Batista T.M."/>
        </authorList>
    </citation>
    <scope>NUCLEOTIDE SEQUENCE [LARGE SCALE GENOMIC DNA]</scope>
    <source>
        <strain evidence="7">ASF017062</strain>
        <tissue evidence="7">Abdomen</tissue>
    </source>
</reference>
<gene>
    <name evidence="7" type="ORF">QLX08_002767</name>
</gene>
<comment type="subcellular location">
    <subcellularLocation>
        <location evidence="1">Endoplasmic reticulum membrane</location>
        <topology evidence="1">Multi-pass membrane protein</topology>
    </subcellularLocation>
</comment>
<dbReference type="EMBL" id="JAWNGG020000038">
    <property type="protein sequence ID" value="KAK9306571.1"/>
    <property type="molecule type" value="Genomic_DNA"/>
</dbReference>
<proteinExistence type="predicted"/>
<comment type="caution">
    <text evidence="7">The sequence shown here is derived from an EMBL/GenBank/DDBJ whole genome shotgun (WGS) entry which is preliminary data.</text>
</comment>
<organism evidence="7 8">
    <name type="scientific">Tetragonisca angustula</name>
    <dbReference type="NCBI Taxonomy" id="166442"/>
    <lineage>
        <taxon>Eukaryota</taxon>
        <taxon>Metazoa</taxon>
        <taxon>Ecdysozoa</taxon>
        <taxon>Arthropoda</taxon>
        <taxon>Hexapoda</taxon>
        <taxon>Insecta</taxon>
        <taxon>Pterygota</taxon>
        <taxon>Neoptera</taxon>
        <taxon>Endopterygota</taxon>
        <taxon>Hymenoptera</taxon>
        <taxon>Apocrita</taxon>
        <taxon>Aculeata</taxon>
        <taxon>Apoidea</taxon>
        <taxon>Anthophila</taxon>
        <taxon>Apidae</taxon>
        <taxon>Tetragonisca</taxon>
    </lineage>
</organism>
<keyword evidence="8" id="KW-1185">Reference proteome</keyword>
<evidence type="ECO:0000256" key="3">
    <source>
        <dbReference type="ARBA" id="ARBA00022824"/>
    </source>
</evidence>
<evidence type="ECO:0000313" key="7">
    <source>
        <dbReference type="EMBL" id="KAK9306571.1"/>
    </source>
</evidence>
<protein>
    <recommendedName>
        <fullName evidence="9">Transmembrane protein 199</fullName>
    </recommendedName>
</protein>
<evidence type="ECO:0000256" key="1">
    <source>
        <dbReference type="ARBA" id="ARBA00004477"/>
    </source>
</evidence>
<evidence type="ECO:0000256" key="5">
    <source>
        <dbReference type="ARBA" id="ARBA00023136"/>
    </source>
</evidence>
<dbReference type="Pfam" id="PF11712">
    <property type="entry name" value="Vma12"/>
    <property type="match status" value="1"/>
</dbReference>
<dbReference type="InterPro" id="IPR021013">
    <property type="entry name" value="ATPase_Vma12"/>
</dbReference>
<evidence type="ECO:0000256" key="6">
    <source>
        <dbReference type="SAM" id="Phobius"/>
    </source>
</evidence>
<keyword evidence="4 6" id="KW-1133">Transmembrane helix</keyword>
<keyword evidence="2 6" id="KW-0812">Transmembrane</keyword>
<dbReference type="PANTHER" id="PTHR31394">
    <property type="entry name" value="TRANSMEMBRANE PROTEIN 199"/>
    <property type="match status" value="1"/>
</dbReference>
<sequence>MPIELIEDPSIKIKPNKKLIEFICKNVKKTSSTPPTIIAIKKSTKDKQKDILLKLNELRWLNKYLEEYRTINMESIYLHELLEEDDIKLPTPKVTPRNPELEARMQKLRAEQNAIKYRAMTKNVDTATRNLPEDSISYQMKQINKQLIAVAQFVFSVLAGFAFGFIGVELIVGNLDFGFRLLLGIICALIIALAEIYFLAIKLNEDVYDTVSTDPSTKKLHQE</sequence>
<keyword evidence="3" id="KW-0256">Endoplasmic reticulum</keyword>
<accession>A0AAW1AA20</accession>
<dbReference type="GO" id="GO:0005789">
    <property type="term" value="C:endoplasmic reticulum membrane"/>
    <property type="evidence" value="ECO:0007669"/>
    <property type="project" value="UniProtKB-SubCell"/>
</dbReference>
<feature type="transmembrane region" description="Helical" evidence="6">
    <location>
        <begin position="147"/>
        <end position="171"/>
    </location>
</feature>